<dbReference type="PANTHER" id="PTHR36530">
    <property type="entry name" value="INHIBITOR OF CYSTEINE PEPTIDASE"/>
    <property type="match status" value="1"/>
</dbReference>
<keyword evidence="1" id="KW-0646">Protease inhibitor</keyword>
<dbReference type="OrthoDB" id="28968at2157"/>
<evidence type="ECO:0000259" key="3">
    <source>
        <dbReference type="Pfam" id="PF09394"/>
    </source>
</evidence>
<proteinExistence type="predicted"/>
<organism evidence="4 5">
    <name type="scientific">Methanospirillum lacunae</name>
    <dbReference type="NCBI Taxonomy" id="668570"/>
    <lineage>
        <taxon>Archaea</taxon>
        <taxon>Methanobacteriati</taxon>
        <taxon>Methanobacteriota</taxon>
        <taxon>Stenosarchaea group</taxon>
        <taxon>Methanomicrobia</taxon>
        <taxon>Methanomicrobiales</taxon>
        <taxon>Methanospirillaceae</taxon>
        <taxon>Methanospirillum</taxon>
    </lineage>
</organism>
<dbReference type="GO" id="GO:0004869">
    <property type="term" value="F:cysteine-type endopeptidase inhibitor activity"/>
    <property type="evidence" value="ECO:0007669"/>
    <property type="project" value="UniProtKB-KW"/>
</dbReference>
<evidence type="ECO:0000313" key="5">
    <source>
        <dbReference type="Proteomes" id="UP000245657"/>
    </source>
</evidence>
<accession>A0A2V2N9D8</accession>
<feature type="domain" description="Proteinase inhibitor I42 chagasin" evidence="3">
    <location>
        <begin position="75"/>
        <end position="163"/>
    </location>
</feature>
<dbReference type="GeneID" id="97547924"/>
<evidence type="ECO:0000256" key="1">
    <source>
        <dbReference type="ARBA" id="ARBA00022690"/>
    </source>
</evidence>
<name>A0A2V2N9D8_9EURY</name>
<dbReference type="AlphaFoldDB" id="A0A2V2N9D8"/>
<reference evidence="4 5" key="1">
    <citation type="submission" date="2018-05" db="EMBL/GenBank/DDBJ databases">
        <title>Draft genome of Methanospirillum lacunae Ki8-1.</title>
        <authorList>
            <person name="Dueholm M.S."/>
            <person name="Nielsen P.H."/>
            <person name="Bakmann L.F."/>
            <person name="Otzen D.E."/>
        </authorList>
    </citation>
    <scope>NUCLEOTIDE SEQUENCE [LARGE SCALE GENOMIC DNA]</scope>
    <source>
        <strain evidence="4 5">Ki8-1</strain>
    </source>
</reference>
<dbReference type="RefSeq" id="WP_109968690.1">
    <property type="nucleotide sequence ID" value="NZ_CP176093.1"/>
</dbReference>
<sequence>MEKLITSVILLVAAALLIPGCLAVQSGENATENSTAPVEIVENITVAVNESASQAVASVPEHTDYTADVNTTNLTMKVNQTVSVSLKENPTTGFEWNATNSTGLEIVNSTHNQDKAPEGMVGVGGVHTWILKAVEVGNQTFDAVYMRSWEPTTGKEDSYALNVTVE</sequence>
<dbReference type="Pfam" id="PF09394">
    <property type="entry name" value="Inhibitor_I42"/>
    <property type="match status" value="1"/>
</dbReference>
<dbReference type="EMBL" id="QGMY01000007">
    <property type="protein sequence ID" value="PWR72201.1"/>
    <property type="molecule type" value="Genomic_DNA"/>
</dbReference>
<dbReference type="PANTHER" id="PTHR36530:SF1">
    <property type="entry name" value="AMOEBIASIN-1"/>
    <property type="match status" value="1"/>
</dbReference>
<dbReference type="InterPro" id="IPR018990">
    <property type="entry name" value="Prot_inh_I42_chagasin"/>
</dbReference>
<evidence type="ECO:0000256" key="2">
    <source>
        <dbReference type="ARBA" id="ARBA00022704"/>
    </source>
</evidence>
<dbReference type="SUPFAM" id="SSF141066">
    <property type="entry name" value="ICP-like"/>
    <property type="match status" value="1"/>
</dbReference>
<gene>
    <name evidence="4" type="ORF">DK846_09470</name>
</gene>
<comment type="caution">
    <text evidence="4">The sequence shown here is derived from an EMBL/GenBank/DDBJ whole genome shotgun (WGS) entry which is preliminary data.</text>
</comment>
<dbReference type="InterPro" id="IPR036331">
    <property type="entry name" value="Chagasin-like_sf"/>
</dbReference>
<keyword evidence="5" id="KW-1185">Reference proteome</keyword>
<keyword evidence="2" id="KW-0789">Thiol protease inhibitor</keyword>
<dbReference type="Proteomes" id="UP000245657">
    <property type="component" value="Unassembled WGS sequence"/>
</dbReference>
<dbReference type="Gene3D" id="2.60.40.2020">
    <property type="match status" value="1"/>
</dbReference>
<dbReference type="InterPro" id="IPR052781">
    <property type="entry name" value="Cys_protease_inhibitor_I42"/>
</dbReference>
<evidence type="ECO:0000313" key="4">
    <source>
        <dbReference type="EMBL" id="PWR72201.1"/>
    </source>
</evidence>
<protein>
    <recommendedName>
        <fullName evidence="3">Proteinase inhibitor I42 chagasin domain-containing protein</fullName>
    </recommendedName>
</protein>